<organism evidence="2 3">
    <name type="scientific">Trichoglossum hirsutum</name>
    <dbReference type="NCBI Taxonomy" id="265104"/>
    <lineage>
        <taxon>Eukaryota</taxon>
        <taxon>Fungi</taxon>
        <taxon>Dikarya</taxon>
        <taxon>Ascomycota</taxon>
        <taxon>Pezizomycotina</taxon>
        <taxon>Geoglossomycetes</taxon>
        <taxon>Geoglossales</taxon>
        <taxon>Geoglossaceae</taxon>
        <taxon>Trichoglossum</taxon>
    </lineage>
</organism>
<dbReference type="InterPro" id="IPR056125">
    <property type="entry name" value="DUF7708"/>
</dbReference>
<reference evidence="2" key="1">
    <citation type="submission" date="2021-03" db="EMBL/GenBank/DDBJ databases">
        <title>Comparative genomics and phylogenomic investigation of the class Geoglossomycetes provide insights into ecological specialization and systematics.</title>
        <authorList>
            <person name="Melie T."/>
            <person name="Pirro S."/>
            <person name="Miller A.N."/>
            <person name="Quandt A."/>
        </authorList>
    </citation>
    <scope>NUCLEOTIDE SEQUENCE</scope>
    <source>
        <strain evidence="2">CAQ_001_2017</strain>
    </source>
</reference>
<evidence type="ECO:0000259" key="1">
    <source>
        <dbReference type="Pfam" id="PF24809"/>
    </source>
</evidence>
<evidence type="ECO:0000313" key="3">
    <source>
        <dbReference type="Proteomes" id="UP000750711"/>
    </source>
</evidence>
<protein>
    <recommendedName>
        <fullName evidence="1">DUF7708 domain-containing protein</fullName>
    </recommendedName>
</protein>
<gene>
    <name evidence="2" type="ORF">GP486_000638</name>
</gene>
<name>A0A9P8LIF0_9PEZI</name>
<accession>A0A9P8LIF0</accession>
<dbReference type="Proteomes" id="UP000750711">
    <property type="component" value="Unassembled WGS sequence"/>
</dbReference>
<comment type="caution">
    <text evidence="2">The sequence shown here is derived from an EMBL/GenBank/DDBJ whole genome shotgun (WGS) entry which is preliminary data.</text>
</comment>
<keyword evidence="3" id="KW-1185">Reference proteome</keyword>
<evidence type="ECO:0000313" key="2">
    <source>
        <dbReference type="EMBL" id="KAH0565970.1"/>
    </source>
</evidence>
<dbReference type="EMBL" id="JAGHQM010000046">
    <property type="protein sequence ID" value="KAH0565970.1"/>
    <property type="molecule type" value="Genomic_DNA"/>
</dbReference>
<dbReference type="Pfam" id="PF24809">
    <property type="entry name" value="DUF7708"/>
    <property type="match status" value="1"/>
</dbReference>
<proteinExistence type="predicted"/>
<dbReference type="AlphaFoldDB" id="A0A9P8LIF0"/>
<feature type="domain" description="DUF7708" evidence="1">
    <location>
        <begin position="89"/>
        <end position="234"/>
    </location>
</feature>
<sequence>MAEAAQTKQLLAQRDSVTNWYGANSITSSGDFARESFEEAVKYFEKELTRDQYKKISLQNHHSIQEVQKAVLDAKKAYDGSSNKKKVQKWLQKFSSQIMYYGAVLDTLAQHHPEYVALAWGTVKFVFIGVLNHAELLVQFSKALAKIGEVLPRTELNAVLYPTSQMKEAITTLYAYIIRFLQQAVKWYKMSPAGRAFSSIRNPFDLSLKDTVEKINECSRAVDQIASAASRAELRDLHIKINELMQVAMRTQSITNAIHVDMQDQKSRIWDLQLSQIIELLVIKPRPEETYLLCLSIAKRRQNWNAQAGVTLTMAQNLSRWASEAGSSLLIVRAGRRAGPRAKDLATNIISLLLTTPHKVIWFLSTRDPLDQEPTTKDVLKSLISQALRHNPHPPSLGPDQLSVAQFHSDHTEAEWLDLLCLILKGLPGLFIIVETDKLFQTSWNDSGPKLRFIELFQRIVDLVGASGPPVKILIVSYGVSAALLAPLPGSTNRLVTCVQQLPPVPPRLRRPAGRGRGSNTMLEALHPVLVGRGRPLQST</sequence>